<evidence type="ECO:0000313" key="3">
    <source>
        <dbReference type="Proteomes" id="UP000799539"/>
    </source>
</evidence>
<dbReference type="AlphaFoldDB" id="A0A6A6F9N8"/>
<dbReference type="Proteomes" id="UP000799539">
    <property type="component" value="Unassembled WGS sequence"/>
</dbReference>
<gene>
    <name evidence="2" type="ORF">CERZMDRAFT_86442</name>
</gene>
<accession>A0A6A6F9N8</accession>
<evidence type="ECO:0000256" key="1">
    <source>
        <dbReference type="SAM" id="MobiDB-lite"/>
    </source>
</evidence>
<proteinExistence type="predicted"/>
<dbReference type="OrthoDB" id="3640185at2759"/>
<feature type="region of interest" description="Disordered" evidence="1">
    <location>
        <begin position="246"/>
        <end position="277"/>
    </location>
</feature>
<organism evidence="2 3">
    <name type="scientific">Cercospora zeae-maydis SCOH1-5</name>
    <dbReference type="NCBI Taxonomy" id="717836"/>
    <lineage>
        <taxon>Eukaryota</taxon>
        <taxon>Fungi</taxon>
        <taxon>Dikarya</taxon>
        <taxon>Ascomycota</taxon>
        <taxon>Pezizomycotina</taxon>
        <taxon>Dothideomycetes</taxon>
        <taxon>Dothideomycetidae</taxon>
        <taxon>Mycosphaerellales</taxon>
        <taxon>Mycosphaerellaceae</taxon>
        <taxon>Cercospora</taxon>
    </lineage>
</organism>
<dbReference type="EMBL" id="ML992683">
    <property type="protein sequence ID" value="KAF2210134.1"/>
    <property type="molecule type" value="Genomic_DNA"/>
</dbReference>
<name>A0A6A6F9N8_9PEZI</name>
<evidence type="ECO:0000313" key="2">
    <source>
        <dbReference type="EMBL" id="KAF2210134.1"/>
    </source>
</evidence>
<reference evidence="2" key="1">
    <citation type="journal article" date="2020" name="Stud. Mycol.">
        <title>101 Dothideomycetes genomes: a test case for predicting lifestyles and emergence of pathogens.</title>
        <authorList>
            <person name="Haridas S."/>
            <person name="Albert R."/>
            <person name="Binder M."/>
            <person name="Bloem J."/>
            <person name="Labutti K."/>
            <person name="Salamov A."/>
            <person name="Andreopoulos B."/>
            <person name="Baker S."/>
            <person name="Barry K."/>
            <person name="Bills G."/>
            <person name="Bluhm B."/>
            <person name="Cannon C."/>
            <person name="Castanera R."/>
            <person name="Culley D."/>
            <person name="Daum C."/>
            <person name="Ezra D."/>
            <person name="Gonzalez J."/>
            <person name="Henrissat B."/>
            <person name="Kuo A."/>
            <person name="Liang C."/>
            <person name="Lipzen A."/>
            <person name="Lutzoni F."/>
            <person name="Magnuson J."/>
            <person name="Mondo S."/>
            <person name="Nolan M."/>
            <person name="Ohm R."/>
            <person name="Pangilinan J."/>
            <person name="Park H.-J."/>
            <person name="Ramirez L."/>
            <person name="Alfaro M."/>
            <person name="Sun H."/>
            <person name="Tritt A."/>
            <person name="Yoshinaga Y."/>
            <person name="Zwiers L.-H."/>
            <person name="Turgeon B."/>
            <person name="Goodwin S."/>
            <person name="Spatafora J."/>
            <person name="Crous P."/>
            <person name="Grigoriev I."/>
        </authorList>
    </citation>
    <scope>NUCLEOTIDE SEQUENCE</scope>
    <source>
        <strain evidence="2">SCOH1-5</strain>
    </source>
</reference>
<keyword evidence="3" id="KW-1185">Reference proteome</keyword>
<sequence>MEKFTYKHMQAASEQMSARFTSSRAPYLHHALRYVLHKYMVFDDHTKHQEYSEQVTRNLTLSKSDTPGMSQYDTRSQCSPKETSFAGMADLANLKIDPETLEADFLTMVPPPPMERLAMRSFQRYPVIVHTRALGHKNNTAIAPPQNLDSRIERMRAIMRDYTLSAKERSRKVRNLTILAEQDFIEAVRTNKSEEDAAIDHKQAQEPENRVGLIRNDSCIHSRSFSRMPTITEDKAEDDRVLKISMPKNGSGQNLHMKVSNPSSPKPKSRIPVRRDPARISVSVKNEVRSGQETDFASIEAKLATLDAFFDVDP</sequence>
<protein>
    <submittedName>
        <fullName evidence="2">Uncharacterized protein</fullName>
    </submittedName>
</protein>